<organism evidence="2 3">
    <name type="scientific">Hydrogenophaga laconesensis</name>
    <dbReference type="NCBI Taxonomy" id="1805971"/>
    <lineage>
        <taxon>Bacteria</taxon>
        <taxon>Pseudomonadati</taxon>
        <taxon>Pseudomonadota</taxon>
        <taxon>Betaproteobacteria</taxon>
        <taxon>Burkholderiales</taxon>
        <taxon>Comamonadaceae</taxon>
        <taxon>Hydrogenophaga</taxon>
    </lineage>
</organism>
<evidence type="ECO:0000313" key="2">
    <source>
        <dbReference type="EMBL" id="MDR7094376.1"/>
    </source>
</evidence>
<keyword evidence="3" id="KW-1185">Reference proteome</keyword>
<proteinExistence type="predicted"/>
<protein>
    <submittedName>
        <fullName evidence="2">General secretion pathway protein M</fullName>
    </submittedName>
</protein>
<gene>
    <name evidence="2" type="ORF">J2X09_002117</name>
</gene>
<sequence>MATTANASPIARLTLALSVAMARLSSRERNAVTVAAWVIGLGLLWWLAVAPALDTLRQAPARHARLDAQLGQMQRMAATVQNLRSQSTGQPPGRDEVLRALEAATTGLGGTGQLAVLGDRATLTLRNTPPEALAQWLAQVRINARMLPLDSQISRDPGAPGWNGTVVLTGPGLGGAP</sequence>
<dbReference type="InterPro" id="IPR007690">
    <property type="entry name" value="T2SS_GspM"/>
</dbReference>
<comment type="caution">
    <text evidence="2">The sequence shown here is derived from an EMBL/GenBank/DDBJ whole genome shotgun (WGS) entry which is preliminary data.</text>
</comment>
<name>A0ABU1VA68_9BURK</name>
<dbReference type="Pfam" id="PF04612">
    <property type="entry name" value="T2SSM"/>
    <property type="match status" value="1"/>
</dbReference>
<dbReference type="RefSeq" id="WP_310308195.1">
    <property type="nucleotide sequence ID" value="NZ_JAVDWE010000005.1"/>
</dbReference>
<feature type="transmembrane region" description="Helical" evidence="1">
    <location>
        <begin position="32"/>
        <end position="53"/>
    </location>
</feature>
<evidence type="ECO:0000256" key="1">
    <source>
        <dbReference type="SAM" id="Phobius"/>
    </source>
</evidence>
<reference evidence="2 3" key="1">
    <citation type="submission" date="2023-07" db="EMBL/GenBank/DDBJ databases">
        <title>Sorghum-associated microbial communities from plants grown in Nebraska, USA.</title>
        <authorList>
            <person name="Schachtman D."/>
        </authorList>
    </citation>
    <scope>NUCLEOTIDE SEQUENCE [LARGE SCALE GENOMIC DNA]</scope>
    <source>
        <strain evidence="2 3">BE240</strain>
    </source>
</reference>
<accession>A0ABU1VA68</accession>
<keyword evidence="1" id="KW-0812">Transmembrane</keyword>
<keyword evidence="1" id="KW-1133">Transmembrane helix</keyword>
<keyword evidence="1" id="KW-0472">Membrane</keyword>
<dbReference type="Proteomes" id="UP001265550">
    <property type="component" value="Unassembled WGS sequence"/>
</dbReference>
<dbReference type="EMBL" id="JAVDWE010000005">
    <property type="protein sequence ID" value="MDR7094376.1"/>
    <property type="molecule type" value="Genomic_DNA"/>
</dbReference>
<evidence type="ECO:0000313" key="3">
    <source>
        <dbReference type="Proteomes" id="UP001265550"/>
    </source>
</evidence>